<proteinExistence type="predicted"/>
<accession>A0A7K0BSI0</accession>
<reference evidence="1 2" key="1">
    <citation type="submission" date="2019-10" db="EMBL/GenBank/DDBJ databases">
        <title>Actinomadura rubteroloni sp. nov. and Actinomadura macrotermitis sp. nov., isolated from the gut of fungus growing-termite Macrotermes natalensis.</title>
        <authorList>
            <person name="Benndorf R."/>
            <person name="Martin K."/>
            <person name="Kuefner M."/>
            <person name="De Beer W."/>
            <person name="Kaster A.-K."/>
            <person name="Vollmers J."/>
            <person name="Poulsen M."/>
            <person name="Beemelmanns C."/>
        </authorList>
    </citation>
    <scope>NUCLEOTIDE SEQUENCE [LARGE SCALE GENOMIC DNA]</scope>
    <source>
        <strain evidence="1 2">RB68</strain>
    </source>
</reference>
<dbReference type="Proteomes" id="UP000487268">
    <property type="component" value="Unassembled WGS sequence"/>
</dbReference>
<gene>
    <name evidence="1" type="ORF">ACRB68_21910</name>
</gene>
<evidence type="ECO:0000313" key="2">
    <source>
        <dbReference type="Proteomes" id="UP000487268"/>
    </source>
</evidence>
<organism evidence="1 2">
    <name type="scientific">Actinomadura macrotermitis</name>
    <dbReference type="NCBI Taxonomy" id="2585200"/>
    <lineage>
        <taxon>Bacteria</taxon>
        <taxon>Bacillati</taxon>
        <taxon>Actinomycetota</taxon>
        <taxon>Actinomycetes</taxon>
        <taxon>Streptosporangiales</taxon>
        <taxon>Thermomonosporaceae</taxon>
        <taxon>Actinomadura</taxon>
    </lineage>
</organism>
<evidence type="ECO:0000313" key="1">
    <source>
        <dbReference type="EMBL" id="MQY04140.1"/>
    </source>
</evidence>
<protein>
    <recommendedName>
        <fullName evidence="3">XRE family transcriptional regulator</fullName>
    </recommendedName>
</protein>
<dbReference type="AlphaFoldDB" id="A0A7K0BSI0"/>
<keyword evidence="2" id="KW-1185">Reference proteome</keyword>
<comment type="caution">
    <text evidence="1">The sequence shown here is derived from an EMBL/GenBank/DDBJ whole genome shotgun (WGS) entry which is preliminary data.</text>
</comment>
<evidence type="ECO:0008006" key="3">
    <source>
        <dbReference type="Google" id="ProtNLM"/>
    </source>
</evidence>
<dbReference type="EMBL" id="WEGH01000001">
    <property type="protein sequence ID" value="MQY04140.1"/>
    <property type="molecule type" value="Genomic_DNA"/>
</dbReference>
<sequence>MFEVDLDDLFGSALDGQDADVDRQRRHLLSCLSALGVEGAVRMEPLEPIREALVSVLPGDPHARIVQDWEEIAFEHGHAFLTTAPSLLLPDLAADLVALQDVMQRARDDEQRRRLCGPAGKLSALVAMTVATLGQPRQARDWWRAARHTADASGDRDLRVWVRGYEAMNALYNGRPLAAVLRLADDAIAIAGGASGAAVLEAMASRAQTLALLGHAEDAEKTIAAMHMRFEGLPGASPDERLSTSAWPKTALQHTTAFTFTHCGPAARAERAQADALALYPPGMRRQRAQIALLQAVTQVRRGDIDTAVDIAGRAVSSLDPGQRTTTIRRGARMVLDAVPEVELSRPAVRDYRAALALPSASGAGAKE</sequence>
<name>A0A7K0BSI0_9ACTN</name>